<dbReference type="Gene3D" id="3.10.450.40">
    <property type="match status" value="1"/>
</dbReference>
<sequence length="121" mass="13625">MRYTTILTAAVAALLLGAAAVSADPWDRHGDGRNHGDHHDHHDRDRDHDAARGAVERGEIKPLAELLQIVKDKLPGEITGVEIERKHGLWLYEFRVVDKAGRLFEVYVDAQNGDVRRTKEK</sequence>
<feature type="domain" description="PepSY" evidence="3">
    <location>
        <begin position="62"/>
        <end position="118"/>
    </location>
</feature>
<proteinExistence type="predicted"/>
<organism evidence="4">
    <name type="scientific">Rhodopseudomonas palustris (strain BisB18)</name>
    <dbReference type="NCBI Taxonomy" id="316056"/>
    <lineage>
        <taxon>Bacteria</taxon>
        <taxon>Pseudomonadati</taxon>
        <taxon>Pseudomonadota</taxon>
        <taxon>Alphaproteobacteria</taxon>
        <taxon>Hyphomicrobiales</taxon>
        <taxon>Nitrobacteraceae</taxon>
        <taxon>Rhodopseudomonas</taxon>
    </lineage>
</organism>
<reference evidence="4" key="1">
    <citation type="submission" date="2006-03" db="EMBL/GenBank/DDBJ databases">
        <title>Complete sequence of Rhodopseudomonas palustris BisB18.</title>
        <authorList>
            <consortium name="US DOE Joint Genome Institute"/>
            <person name="Copeland A."/>
            <person name="Lucas S."/>
            <person name="Lapidus A."/>
            <person name="Barry K."/>
            <person name="Detter J.C."/>
            <person name="Glavina del Rio T."/>
            <person name="Hammon N."/>
            <person name="Israni S."/>
            <person name="Dalin E."/>
            <person name="Tice H."/>
            <person name="Pitluck S."/>
            <person name="Chain P."/>
            <person name="Malfatti S."/>
            <person name="Shin M."/>
            <person name="Vergez L."/>
            <person name="Schmutz J."/>
            <person name="Larimer F."/>
            <person name="Land M."/>
            <person name="Hauser L."/>
            <person name="Pelletier D.A."/>
            <person name="Kyrpides N."/>
            <person name="Anderson I."/>
            <person name="Oda Y."/>
            <person name="Harwood C.S."/>
            <person name="Richardson P."/>
        </authorList>
    </citation>
    <scope>NUCLEOTIDE SEQUENCE [LARGE SCALE GENOMIC DNA]</scope>
    <source>
        <strain evidence="4">BisB18</strain>
    </source>
</reference>
<evidence type="ECO:0000259" key="3">
    <source>
        <dbReference type="Pfam" id="PF03413"/>
    </source>
</evidence>
<dbReference type="AlphaFoldDB" id="Q20WN1"/>
<accession>Q20WN1</accession>
<dbReference type="Pfam" id="PF03413">
    <property type="entry name" value="PepSY"/>
    <property type="match status" value="1"/>
</dbReference>
<gene>
    <name evidence="4" type="ordered locus">RPC_4933</name>
</gene>
<feature type="chain" id="PRO_5004199757" evidence="2">
    <location>
        <begin position="24"/>
        <end position="121"/>
    </location>
</feature>
<evidence type="ECO:0000256" key="2">
    <source>
        <dbReference type="SAM" id="SignalP"/>
    </source>
</evidence>
<name>Q20WN1_RHOPB</name>
<feature type="signal peptide" evidence="2">
    <location>
        <begin position="1"/>
        <end position="23"/>
    </location>
</feature>
<dbReference type="HOGENOM" id="CLU_143489_2_0_5"/>
<dbReference type="EMBL" id="CP000301">
    <property type="protein sequence ID" value="ABD90455.1"/>
    <property type="molecule type" value="Genomic_DNA"/>
</dbReference>
<dbReference type="STRING" id="316056.RPC_4933"/>
<feature type="region of interest" description="Disordered" evidence="1">
    <location>
        <begin position="26"/>
        <end position="54"/>
    </location>
</feature>
<dbReference type="KEGG" id="rpc:RPC_4933"/>
<dbReference type="eggNOG" id="COG3212">
    <property type="taxonomic scope" value="Bacteria"/>
</dbReference>
<evidence type="ECO:0000313" key="4">
    <source>
        <dbReference type="EMBL" id="ABD90455.1"/>
    </source>
</evidence>
<evidence type="ECO:0000256" key="1">
    <source>
        <dbReference type="SAM" id="MobiDB-lite"/>
    </source>
</evidence>
<keyword evidence="2" id="KW-0732">Signal</keyword>
<dbReference type="InterPro" id="IPR025711">
    <property type="entry name" value="PepSY"/>
</dbReference>
<protein>
    <submittedName>
        <fullName evidence="4">Propeptide, PepSY amd peptidase M4</fullName>
    </submittedName>
</protein>